<comment type="caution">
    <text evidence="3">The sequence shown here is derived from an EMBL/GenBank/DDBJ whole genome shotgun (WGS) entry which is preliminary data.</text>
</comment>
<proteinExistence type="predicted"/>
<accession>A0A1F6Y5Y9</accession>
<evidence type="ECO:0000256" key="1">
    <source>
        <dbReference type="SAM" id="MobiDB-lite"/>
    </source>
</evidence>
<gene>
    <name evidence="3" type="ORF">A3I23_01605</name>
</gene>
<keyword evidence="2" id="KW-1133">Transmembrane helix</keyword>
<keyword evidence="2" id="KW-0812">Transmembrane</keyword>
<feature type="transmembrane region" description="Helical" evidence="2">
    <location>
        <begin position="16"/>
        <end position="35"/>
    </location>
</feature>
<dbReference type="AlphaFoldDB" id="A0A1F6Y5Y9"/>
<protein>
    <submittedName>
        <fullName evidence="3">Uncharacterized protein</fullName>
    </submittedName>
</protein>
<name>A0A1F6Y5Y9_9BACT</name>
<dbReference type="Proteomes" id="UP000177693">
    <property type="component" value="Unassembled WGS sequence"/>
</dbReference>
<feature type="compositionally biased region" description="Basic and acidic residues" evidence="1">
    <location>
        <begin position="93"/>
        <end position="105"/>
    </location>
</feature>
<sequence>MYEWLPSTISTDHKKIITIFFGVIVILVVLGTVYFRTTSVQKSIPVPIDPIAVKQSLLSFSSHNPPADLTSWDISTKQAQMKLPNPTANLSPKETEAKRSVLENI</sequence>
<reference evidence="3 4" key="1">
    <citation type="journal article" date="2016" name="Nat. Commun.">
        <title>Thousands of microbial genomes shed light on interconnected biogeochemical processes in an aquifer system.</title>
        <authorList>
            <person name="Anantharaman K."/>
            <person name="Brown C.T."/>
            <person name="Hug L.A."/>
            <person name="Sharon I."/>
            <person name="Castelle C.J."/>
            <person name="Probst A.J."/>
            <person name="Thomas B.C."/>
            <person name="Singh A."/>
            <person name="Wilkins M.J."/>
            <person name="Karaoz U."/>
            <person name="Brodie E.L."/>
            <person name="Williams K.H."/>
            <person name="Hubbard S.S."/>
            <person name="Banfield J.F."/>
        </authorList>
    </citation>
    <scope>NUCLEOTIDE SEQUENCE [LARGE SCALE GENOMIC DNA]</scope>
</reference>
<evidence type="ECO:0000313" key="3">
    <source>
        <dbReference type="EMBL" id="OGJ01774.1"/>
    </source>
</evidence>
<organism evidence="3 4">
    <name type="scientific">Candidatus Nomurabacteria bacterium RIFCSPLOWO2_02_FULL_40_67</name>
    <dbReference type="NCBI Taxonomy" id="1801787"/>
    <lineage>
        <taxon>Bacteria</taxon>
        <taxon>Candidatus Nomuraibacteriota</taxon>
    </lineage>
</organism>
<evidence type="ECO:0000256" key="2">
    <source>
        <dbReference type="SAM" id="Phobius"/>
    </source>
</evidence>
<evidence type="ECO:0000313" key="4">
    <source>
        <dbReference type="Proteomes" id="UP000177693"/>
    </source>
</evidence>
<keyword evidence="2" id="KW-0472">Membrane</keyword>
<dbReference type="EMBL" id="MFVL01000011">
    <property type="protein sequence ID" value="OGJ01774.1"/>
    <property type="molecule type" value="Genomic_DNA"/>
</dbReference>
<feature type="region of interest" description="Disordered" evidence="1">
    <location>
        <begin position="83"/>
        <end position="105"/>
    </location>
</feature>